<evidence type="ECO:0000259" key="1">
    <source>
        <dbReference type="Pfam" id="PF07728"/>
    </source>
</evidence>
<dbReference type="InterPro" id="IPR027417">
    <property type="entry name" value="P-loop_NTPase"/>
</dbReference>
<dbReference type="SUPFAM" id="SSF52540">
    <property type="entry name" value="P-loop containing nucleoside triphosphate hydrolases"/>
    <property type="match status" value="1"/>
</dbReference>
<dbReference type="Gene3D" id="3.40.50.300">
    <property type="entry name" value="P-loop containing nucleotide triphosphate hydrolases"/>
    <property type="match status" value="1"/>
</dbReference>
<dbReference type="AlphaFoldDB" id="A0A917G1P1"/>
<dbReference type="Pfam" id="PF07728">
    <property type="entry name" value="AAA_5"/>
    <property type="match status" value="1"/>
</dbReference>
<dbReference type="GO" id="GO:0005524">
    <property type="term" value="F:ATP binding"/>
    <property type="evidence" value="ECO:0007669"/>
    <property type="project" value="InterPro"/>
</dbReference>
<comment type="caution">
    <text evidence="2">The sequence shown here is derived from an EMBL/GenBank/DDBJ whole genome shotgun (WGS) entry which is preliminary data.</text>
</comment>
<reference evidence="2" key="2">
    <citation type="submission" date="2020-09" db="EMBL/GenBank/DDBJ databases">
        <authorList>
            <person name="Sun Q."/>
            <person name="Zhou Y."/>
        </authorList>
    </citation>
    <scope>NUCLEOTIDE SEQUENCE</scope>
    <source>
        <strain evidence="2">CGMCC 1.12987</strain>
    </source>
</reference>
<sequence>MKFSRNNLPAIVVSQYKEKMIDFVGRIKRAEISEDGKVASYMRIDYLDGSKSIWISKEGQSDYVHYCESFAQKRPCPHLGCAVAIADKASSKIELFALPKDPDELNAVIAAVPASEFEDVSDVFGIPVVAEEEEAPAAAAAPAPAVSKPSPAPVMPAKAKRSWKDGWGEIESFLLGQGIDRRLLVRISEKRKSVCDLVSSTQMSIDPVAPKTPYQGKVLERSLRHIIMGKSLLLVGDKGVGKDTLVNTISWVLGYPLYLQTGHKGYTAETVVGENMPTGNGLEVAFKHTAYATSVMNGGLAHFAELNMLLPDVTSVFHSVYDDNEQLSTPIGTVPRHAEHLFIGSINVGDHYGGVKALNAALKDRLAVLHLPYTSDFKLLVEKKSGLTDRHVLQWLEDIKNQIDLLYATEGAGDESRTVRGYIDAAIYLKEFGVNDQTKIEAIEDFVINKCEDREERFAVRNQLRMSVWKSLPKTKEEEDYENGAA</sequence>
<name>A0A917G1P1_9BACL</name>
<dbReference type="RefSeq" id="WP_188532767.1">
    <property type="nucleotide sequence ID" value="NZ_BMGR01000014.1"/>
</dbReference>
<keyword evidence="3" id="KW-1185">Reference proteome</keyword>
<evidence type="ECO:0000313" key="2">
    <source>
        <dbReference type="EMBL" id="GGG18577.1"/>
    </source>
</evidence>
<protein>
    <recommendedName>
        <fullName evidence="1">ATPase dynein-related AAA domain-containing protein</fullName>
    </recommendedName>
</protein>
<dbReference type="Proteomes" id="UP000644756">
    <property type="component" value="Unassembled WGS sequence"/>
</dbReference>
<gene>
    <name evidence="2" type="ORF">GCM10010916_39240</name>
</gene>
<accession>A0A917G1P1</accession>
<dbReference type="EMBL" id="BMGR01000014">
    <property type="protein sequence ID" value="GGG18577.1"/>
    <property type="molecule type" value="Genomic_DNA"/>
</dbReference>
<dbReference type="InterPro" id="IPR011704">
    <property type="entry name" value="ATPase_dyneun-rel_AAA"/>
</dbReference>
<reference evidence="2" key="1">
    <citation type="journal article" date="2014" name="Int. J. Syst. Evol. Microbiol.">
        <title>Complete genome sequence of Corynebacterium casei LMG S-19264T (=DSM 44701T), isolated from a smear-ripened cheese.</title>
        <authorList>
            <consortium name="US DOE Joint Genome Institute (JGI-PGF)"/>
            <person name="Walter F."/>
            <person name="Albersmeier A."/>
            <person name="Kalinowski J."/>
            <person name="Ruckert C."/>
        </authorList>
    </citation>
    <scope>NUCLEOTIDE SEQUENCE</scope>
    <source>
        <strain evidence="2">CGMCC 1.12987</strain>
    </source>
</reference>
<dbReference type="GO" id="GO:0016887">
    <property type="term" value="F:ATP hydrolysis activity"/>
    <property type="evidence" value="ECO:0007669"/>
    <property type="project" value="InterPro"/>
</dbReference>
<proteinExistence type="predicted"/>
<feature type="domain" description="ATPase dynein-related AAA" evidence="1">
    <location>
        <begin position="232"/>
        <end position="366"/>
    </location>
</feature>
<organism evidence="2 3">
    <name type="scientific">Paenibacillus abyssi</name>
    <dbReference type="NCBI Taxonomy" id="1340531"/>
    <lineage>
        <taxon>Bacteria</taxon>
        <taxon>Bacillati</taxon>
        <taxon>Bacillota</taxon>
        <taxon>Bacilli</taxon>
        <taxon>Bacillales</taxon>
        <taxon>Paenibacillaceae</taxon>
        <taxon>Paenibacillus</taxon>
    </lineage>
</organism>
<evidence type="ECO:0000313" key="3">
    <source>
        <dbReference type="Proteomes" id="UP000644756"/>
    </source>
</evidence>